<sequence>MLLLAACASEAPQEPAAPPPAAEQTVDIDTEAPLPADFHALTGRLDGAPAGSDIELALLQIDDNHRPQKMLATMKLKGTGTPIAFKLPFNPEKFPANGRVELHGRVTQAGMLIKRLPQRYVSGSNNQSLGTLMLVPAP</sequence>
<dbReference type="AlphaFoldDB" id="A0A917PXN4"/>
<evidence type="ECO:0000313" key="2">
    <source>
        <dbReference type="Proteomes" id="UP000635983"/>
    </source>
</evidence>
<gene>
    <name evidence="1" type="ORF">GCM10009304_26030</name>
</gene>
<dbReference type="EMBL" id="BMPO01000005">
    <property type="protein sequence ID" value="GGJ98949.1"/>
    <property type="molecule type" value="Genomic_DNA"/>
</dbReference>
<name>A0A917PXN4_9PSED</name>
<comment type="caution">
    <text evidence="1">The sequence shown here is derived from an EMBL/GenBank/DDBJ whole genome shotgun (WGS) entry which is preliminary data.</text>
</comment>
<organism evidence="1 2">
    <name type="scientific">Pseudomonas matsuisoli</name>
    <dbReference type="NCBI Taxonomy" id="1515666"/>
    <lineage>
        <taxon>Bacteria</taxon>
        <taxon>Pseudomonadati</taxon>
        <taxon>Pseudomonadota</taxon>
        <taxon>Gammaproteobacteria</taxon>
        <taxon>Pseudomonadales</taxon>
        <taxon>Pseudomonadaceae</taxon>
        <taxon>Pseudomonas</taxon>
    </lineage>
</organism>
<evidence type="ECO:0008006" key="3">
    <source>
        <dbReference type="Google" id="ProtNLM"/>
    </source>
</evidence>
<reference evidence="1" key="1">
    <citation type="journal article" date="2014" name="Int. J. Syst. Evol. Microbiol.">
        <title>Complete genome sequence of Corynebacterium casei LMG S-19264T (=DSM 44701T), isolated from a smear-ripened cheese.</title>
        <authorList>
            <consortium name="US DOE Joint Genome Institute (JGI-PGF)"/>
            <person name="Walter F."/>
            <person name="Albersmeier A."/>
            <person name="Kalinowski J."/>
            <person name="Ruckert C."/>
        </authorList>
    </citation>
    <scope>NUCLEOTIDE SEQUENCE</scope>
    <source>
        <strain evidence="1">JCM 30078</strain>
    </source>
</reference>
<reference evidence="1" key="2">
    <citation type="submission" date="2020-09" db="EMBL/GenBank/DDBJ databases">
        <authorList>
            <person name="Sun Q."/>
            <person name="Ohkuma M."/>
        </authorList>
    </citation>
    <scope>NUCLEOTIDE SEQUENCE</scope>
    <source>
        <strain evidence="1">JCM 30078</strain>
    </source>
</reference>
<protein>
    <recommendedName>
        <fullName evidence="3">Lipoprotein</fullName>
    </recommendedName>
</protein>
<dbReference type="Proteomes" id="UP000635983">
    <property type="component" value="Unassembled WGS sequence"/>
</dbReference>
<accession>A0A917PXN4</accession>
<evidence type="ECO:0000313" key="1">
    <source>
        <dbReference type="EMBL" id="GGJ98949.1"/>
    </source>
</evidence>
<keyword evidence="2" id="KW-1185">Reference proteome</keyword>
<proteinExistence type="predicted"/>
<dbReference type="Pfam" id="PF09619">
    <property type="entry name" value="YscW"/>
    <property type="match status" value="1"/>
</dbReference>
<dbReference type="InterPro" id="IPR039366">
    <property type="entry name" value="Pilotin"/>
</dbReference>